<reference evidence="2 3" key="1">
    <citation type="submission" date="2015-05" db="EMBL/GenBank/DDBJ databases">
        <title>Genome sequencing and analysis of members of genus Stenotrophomonas.</title>
        <authorList>
            <person name="Patil P.P."/>
            <person name="Midha S."/>
            <person name="Patil P.B."/>
        </authorList>
    </citation>
    <scope>NUCLEOTIDE SEQUENCE [LARGE SCALE GENOMIC DNA]</scope>
    <source>
        <strain evidence="2 3">DSM 24757</strain>
    </source>
</reference>
<dbReference type="InterPro" id="IPR004360">
    <property type="entry name" value="Glyas_Fos-R_dOase_dom"/>
</dbReference>
<dbReference type="InterPro" id="IPR037523">
    <property type="entry name" value="VOC_core"/>
</dbReference>
<accession>A0A0R0DLJ1</accession>
<dbReference type="STRING" id="336566.ABB30_00430"/>
<sequence>MGLPMSLAFSRYTIFCRDLAASLAFYRDTLGLVIVEEKTLSGPMAGGLLQLPACTMRIALLAADSDGPVIVGLFQISDTPLQQLQPPLGQPAHGQSALVLATDRFDALHAALVQGGYRFLTPPLAYPKPNASARTPAGLYREMIVYDPDNIPVSLMQIDPLPSSVAQPGADV</sequence>
<dbReference type="InterPro" id="IPR029068">
    <property type="entry name" value="Glyas_Bleomycin-R_OHBP_Dase"/>
</dbReference>
<name>A0A0R0DLJ1_9GAMM</name>
<dbReference type="Gene3D" id="3.10.180.10">
    <property type="entry name" value="2,3-Dihydroxybiphenyl 1,2-Dioxygenase, domain 1"/>
    <property type="match status" value="1"/>
</dbReference>
<dbReference type="AlphaFoldDB" id="A0A0R0DLJ1"/>
<evidence type="ECO:0000313" key="3">
    <source>
        <dbReference type="Proteomes" id="UP000050956"/>
    </source>
</evidence>
<feature type="domain" description="VOC" evidence="1">
    <location>
        <begin position="8"/>
        <end position="158"/>
    </location>
</feature>
<keyword evidence="3" id="KW-1185">Reference proteome</keyword>
<dbReference type="Pfam" id="PF00903">
    <property type="entry name" value="Glyoxalase"/>
    <property type="match status" value="1"/>
</dbReference>
<protein>
    <recommendedName>
        <fullName evidence="1">VOC domain-containing protein</fullName>
    </recommendedName>
</protein>
<dbReference type="PATRIC" id="fig|336566.3.peg.1051"/>
<dbReference type="OrthoDB" id="108351at2"/>
<dbReference type="SUPFAM" id="SSF54593">
    <property type="entry name" value="Glyoxalase/Bleomycin resistance protein/Dihydroxybiphenyl dioxygenase"/>
    <property type="match status" value="1"/>
</dbReference>
<evidence type="ECO:0000313" key="2">
    <source>
        <dbReference type="EMBL" id="KRG79618.1"/>
    </source>
</evidence>
<proteinExistence type="predicted"/>
<gene>
    <name evidence="2" type="ORF">ABB30_00430</name>
</gene>
<comment type="caution">
    <text evidence="2">The sequence shown here is derived from an EMBL/GenBank/DDBJ whole genome shotgun (WGS) entry which is preliminary data.</text>
</comment>
<evidence type="ECO:0000259" key="1">
    <source>
        <dbReference type="PROSITE" id="PS51819"/>
    </source>
</evidence>
<dbReference type="Proteomes" id="UP000050956">
    <property type="component" value="Unassembled WGS sequence"/>
</dbReference>
<dbReference type="PROSITE" id="PS51819">
    <property type="entry name" value="VOC"/>
    <property type="match status" value="1"/>
</dbReference>
<organism evidence="2 3">
    <name type="scientific">Stenotrophomonas ginsengisoli</name>
    <dbReference type="NCBI Taxonomy" id="336566"/>
    <lineage>
        <taxon>Bacteria</taxon>
        <taxon>Pseudomonadati</taxon>
        <taxon>Pseudomonadota</taxon>
        <taxon>Gammaproteobacteria</taxon>
        <taxon>Lysobacterales</taxon>
        <taxon>Lysobacteraceae</taxon>
        <taxon>Stenotrophomonas</taxon>
    </lineage>
</organism>
<dbReference type="EMBL" id="LDJM01000002">
    <property type="protein sequence ID" value="KRG79618.1"/>
    <property type="molecule type" value="Genomic_DNA"/>
</dbReference>